<evidence type="ECO:0000313" key="3">
    <source>
        <dbReference type="Proteomes" id="UP001345013"/>
    </source>
</evidence>
<comment type="caution">
    <text evidence="2">The sequence shown here is derived from an EMBL/GenBank/DDBJ whole genome shotgun (WGS) entry which is preliminary data.</text>
</comment>
<evidence type="ECO:0000313" key="2">
    <source>
        <dbReference type="EMBL" id="KAK5077780.1"/>
    </source>
</evidence>
<proteinExistence type="predicted"/>
<protein>
    <submittedName>
        <fullName evidence="2">Uncharacterized protein</fullName>
    </submittedName>
</protein>
<evidence type="ECO:0000256" key="1">
    <source>
        <dbReference type="SAM" id="MobiDB-lite"/>
    </source>
</evidence>
<feature type="compositionally biased region" description="Basic and acidic residues" evidence="1">
    <location>
        <begin position="1"/>
        <end position="17"/>
    </location>
</feature>
<accession>A0ABR0JXB4</accession>
<reference evidence="2 3" key="1">
    <citation type="submission" date="2023-08" db="EMBL/GenBank/DDBJ databases">
        <title>Black Yeasts Isolated from many extreme environments.</title>
        <authorList>
            <person name="Coleine C."/>
            <person name="Stajich J.E."/>
            <person name="Selbmann L."/>
        </authorList>
    </citation>
    <scope>NUCLEOTIDE SEQUENCE [LARGE SCALE GENOMIC DNA]</scope>
    <source>
        <strain evidence="2 3">CCFEE 5885</strain>
    </source>
</reference>
<name>A0ABR0JXB4_9EURO</name>
<sequence length="289" mass="32701">MTTDAEPRAHPSTRQEYRSPQGRRKSLNMDKVQEYNGQDASRPATDVNIQDGQPPKKTIMERRGQGRPTLNRNNSSFTRAVTSVFPFNPANLSNIIASITLDTPTKELIKEDIKLFKELKDESIPPTPSFEDLPSTSGINRFSHWECGFSFKHDPLTPSVIPVSRFDFEKAVKGELTTISFVKAGLSRYRDAINSGEHAVFPESFLEKQNRSTEVTLAQLDKIREHLEGVELELEGVARGTNEKVRADLQEVYSHAKPWIAKTRSVMIHSHVFYKTNYALAADARKEKK</sequence>
<feature type="region of interest" description="Disordered" evidence="1">
    <location>
        <begin position="1"/>
        <end position="74"/>
    </location>
</feature>
<dbReference type="Proteomes" id="UP001345013">
    <property type="component" value="Unassembled WGS sequence"/>
</dbReference>
<organism evidence="2 3">
    <name type="scientific">Lithohypha guttulata</name>
    <dbReference type="NCBI Taxonomy" id="1690604"/>
    <lineage>
        <taxon>Eukaryota</taxon>
        <taxon>Fungi</taxon>
        <taxon>Dikarya</taxon>
        <taxon>Ascomycota</taxon>
        <taxon>Pezizomycotina</taxon>
        <taxon>Eurotiomycetes</taxon>
        <taxon>Chaetothyriomycetidae</taxon>
        <taxon>Chaetothyriales</taxon>
        <taxon>Trichomeriaceae</taxon>
        <taxon>Lithohypha</taxon>
    </lineage>
</organism>
<keyword evidence="3" id="KW-1185">Reference proteome</keyword>
<dbReference type="EMBL" id="JAVRRG010000200">
    <property type="protein sequence ID" value="KAK5077780.1"/>
    <property type="molecule type" value="Genomic_DNA"/>
</dbReference>
<gene>
    <name evidence="2" type="ORF">LTR24_009340</name>
</gene>